<gene>
    <name evidence="6" type="ORF">KDL28_28795</name>
</gene>
<evidence type="ECO:0000259" key="5">
    <source>
        <dbReference type="Pfam" id="PF01494"/>
    </source>
</evidence>
<feature type="region of interest" description="Disordered" evidence="4">
    <location>
        <begin position="513"/>
        <end position="536"/>
    </location>
</feature>
<evidence type="ECO:0000313" key="7">
    <source>
        <dbReference type="Proteomes" id="UP001165283"/>
    </source>
</evidence>
<name>A0ABT1A803_9PSEU</name>
<dbReference type="Proteomes" id="UP001165283">
    <property type="component" value="Unassembled WGS sequence"/>
</dbReference>
<evidence type="ECO:0000313" key="6">
    <source>
        <dbReference type="EMBL" id="MCO1659075.1"/>
    </source>
</evidence>
<dbReference type="Gene3D" id="3.50.50.60">
    <property type="entry name" value="FAD/NAD(P)-binding domain"/>
    <property type="match status" value="1"/>
</dbReference>
<dbReference type="PRINTS" id="PR00420">
    <property type="entry name" value="RNGMNOXGNASE"/>
</dbReference>
<dbReference type="InterPro" id="IPR050641">
    <property type="entry name" value="RIFMO-like"/>
</dbReference>
<dbReference type="SUPFAM" id="SSF51905">
    <property type="entry name" value="FAD/NAD(P)-binding domain"/>
    <property type="match status" value="1"/>
</dbReference>
<comment type="caution">
    <text evidence="6">The sequence shown here is derived from an EMBL/GenBank/DDBJ whole genome shotgun (WGS) entry which is preliminary data.</text>
</comment>
<dbReference type="GO" id="GO:0004497">
    <property type="term" value="F:monooxygenase activity"/>
    <property type="evidence" value="ECO:0007669"/>
    <property type="project" value="UniProtKB-KW"/>
</dbReference>
<evidence type="ECO:0000256" key="3">
    <source>
        <dbReference type="ARBA" id="ARBA00022827"/>
    </source>
</evidence>
<dbReference type="Pfam" id="PF21274">
    <property type="entry name" value="Rng_hyd_C"/>
    <property type="match status" value="1"/>
</dbReference>
<protein>
    <submittedName>
        <fullName evidence="6">FAD-dependent monooxygenase</fullName>
    </submittedName>
</protein>
<accession>A0ABT1A803</accession>
<keyword evidence="6" id="KW-0503">Monooxygenase</keyword>
<dbReference type="PANTHER" id="PTHR43004">
    <property type="entry name" value="TRK SYSTEM POTASSIUM UPTAKE PROTEIN"/>
    <property type="match status" value="1"/>
</dbReference>
<evidence type="ECO:0000256" key="4">
    <source>
        <dbReference type="SAM" id="MobiDB-lite"/>
    </source>
</evidence>
<dbReference type="RefSeq" id="WP_252443681.1">
    <property type="nucleotide sequence ID" value="NZ_JAGSOV010000061.1"/>
</dbReference>
<reference evidence="6" key="1">
    <citation type="submission" date="2021-04" db="EMBL/GenBank/DDBJ databases">
        <title>Pseudonocardia sp. nov., isolated from sandy soil of mangrove forest.</title>
        <authorList>
            <person name="Zan Z."/>
            <person name="Huang R."/>
            <person name="Liu W."/>
        </authorList>
    </citation>
    <scope>NUCLEOTIDE SEQUENCE</scope>
    <source>
        <strain evidence="6">S2-4</strain>
    </source>
</reference>
<dbReference type="InterPro" id="IPR002938">
    <property type="entry name" value="FAD-bd"/>
</dbReference>
<evidence type="ECO:0000256" key="1">
    <source>
        <dbReference type="ARBA" id="ARBA00001974"/>
    </source>
</evidence>
<keyword evidence="6" id="KW-0560">Oxidoreductase</keyword>
<organism evidence="6 7">
    <name type="scientific">Pseudonocardia humida</name>
    <dbReference type="NCBI Taxonomy" id="2800819"/>
    <lineage>
        <taxon>Bacteria</taxon>
        <taxon>Bacillati</taxon>
        <taxon>Actinomycetota</taxon>
        <taxon>Actinomycetes</taxon>
        <taxon>Pseudonocardiales</taxon>
        <taxon>Pseudonocardiaceae</taxon>
        <taxon>Pseudonocardia</taxon>
    </lineage>
</organism>
<dbReference type="Gene3D" id="3.30.9.10">
    <property type="entry name" value="D-Amino Acid Oxidase, subunit A, domain 2"/>
    <property type="match status" value="1"/>
</dbReference>
<keyword evidence="2" id="KW-0285">Flavoprotein</keyword>
<keyword evidence="3" id="KW-0274">FAD</keyword>
<evidence type="ECO:0000256" key="2">
    <source>
        <dbReference type="ARBA" id="ARBA00022630"/>
    </source>
</evidence>
<dbReference type="InterPro" id="IPR036188">
    <property type="entry name" value="FAD/NAD-bd_sf"/>
</dbReference>
<sequence length="536" mass="57509">MTDGHRVVIVGAGPVGAGLALELGLRGVRCALVERRTGLGTIPKGQNLTQRSFEHFRSWGVAERVRAAAVMPPGCPTGMVTVYGDLLAEHWLAPPGREAMSAYYAQANGRLPQYRTERVLRERIAEVDPIDALLGWRAVETGQDADGVRVLVEKEGERKVLRGDFLVGCDGGRSLVREHGGIARHGTDFDALMALVVFRSPELDRVLRRFPEQATYRVMHPDLRGFWRFFGRVDPASGFFFHAPVPRSAAADLDVRRVLHEAAGFEFACDIEHTGLWDLRVRIADSYRSGRVFLAGDAAHTHPPYGGFGLNTGLEDAVNLGWKLSAVLDGWAGDALLDSYTAERRAVVDDMAENVIAATIRQEAAFLEAHDPGRDGDGFGAGLRTLLGETAARLREVEPHYEGSPVVFGPAGGASGARGAHSFAARAGHHLAPGPLPDGRDVFDELGRGFTLLALDADPTGFAAAAEALRLPLTVVRGTGDGPLGRYGARLVLVRPDQYVAWAGDEAPADPPGILRRVAGRDGNGSLPTLAEGGNR</sequence>
<keyword evidence="7" id="KW-1185">Reference proteome</keyword>
<proteinExistence type="predicted"/>
<dbReference type="Pfam" id="PF01494">
    <property type="entry name" value="FAD_binding_3"/>
    <property type="match status" value="1"/>
</dbReference>
<dbReference type="EMBL" id="JAGSOV010000061">
    <property type="protein sequence ID" value="MCO1659075.1"/>
    <property type="molecule type" value="Genomic_DNA"/>
</dbReference>
<dbReference type="Gene3D" id="3.40.30.120">
    <property type="match status" value="1"/>
</dbReference>
<comment type="cofactor">
    <cofactor evidence="1">
        <name>FAD</name>
        <dbReference type="ChEBI" id="CHEBI:57692"/>
    </cofactor>
</comment>
<dbReference type="PANTHER" id="PTHR43004:SF19">
    <property type="entry name" value="BINDING MONOOXYGENASE, PUTATIVE (JCVI)-RELATED"/>
    <property type="match status" value="1"/>
</dbReference>
<feature type="domain" description="FAD-binding" evidence="5">
    <location>
        <begin position="6"/>
        <end position="354"/>
    </location>
</feature>